<comment type="caution">
    <text evidence="1">The sequence shown here is derived from an EMBL/GenBank/DDBJ whole genome shotgun (WGS) entry which is preliminary data.</text>
</comment>
<sequence length="129" mass="14245">MEMQKSPVFCVAHAGSCRPELFLLGHLGSSCVLEAGSSKVKELHLLRTFFSVLYHNRRHHRDLDLSSAHCPGATPTTSSRIFLVQTFTWTLCIEHCPMDMIDGNWKTQAVDEFLAGSLLVTGSPSDLGN</sequence>
<name>A0A2J8L7L7_PANTR</name>
<organism evidence="1 2">
    <name type="scientific">Pan troglodytes</name>
    <name type="common">Chimpanzee</name>
    <dbReference type="NCBI Taxonomy" id="9598"/>
    <lineage>
        <taxon>Eukaryota</taxon>
        <taxon>Metazoa</taxon>
        <taxon>Chordata</taxon>
        <taxon>Craniata</taxon>
        <taxon>Vertebrata</taxon>
        <taxon>Euteleostomi</taxon>
        <taxon>Mammalia</taxon>
        <taxon>Eutheria</taxon>
        <taxon>Euarchontoglires</taxon>
        <taxon>Primates</taxon>
        <taxon>Haplorrhini</taxon>
        <taxon>Catarrhini</taxon>
        <taxon>Hominidae</taxon>
        <taxon>Pan</taxon>
    </lineage>
</organism>
<reference evidence="1 2" key="1">
    <citation type="submission" date="2017-12" db="EMBL/GenBank/DDBJ databases">
        <title>High-resolution comparative analysis of great ape genomes.</title>
        <authorList>
            <person name="Pollen A."/>
            <person name="Hastie A."/>
            <person name="Hormozdiari F."/>
            <person name="Dougherty M."/>
            <person name="Liu R."/>
            <person name="Chaisson M."/>
            <person name="Hoppe E."/>
            <person name="Hill C."/>
            <person name="Pang A."/>
            <person name="Hillier L."/>
            <person name="Baker C."/>
            <person name="Armstrong J."/>
            <person name="Shendure J."/>
            <person name="Paten B."/>
            <person name="Wilson R."/>
            <person name="Chao H."/>
            <person name="Schneider V."/>
            <person name="Ventura M."/>
            <person name="Kronenberg Z."/>
            <person name="Murali S."/>
            <person name="Gordon D."/>
            <person name="Cantsilieris S."/>
            <person name="Munson K."/>
            <person name="Nelson B."/>
            <person name="Raja A."/>
            <person name="Underwood J."/>
            <person name="Diekhans M."/>
            <person name="Fiddes I."/>
            <person name="Haussler D."/>
            <person name="Eichler E."/>
        </authorList>
    </citation>
    <scope>NUCLEOTIDE SEQUENCE [LARGE SCALE GENOMIC DNA]</scope>
    <source>
        <strain evidence="1">Yerkes chimp pedigree #C0471</strain>
    </source>
</reference>
<dbReference type="PROSITE" id="PS51257">
    <property type="entry name" value="PROKAR_LIPOPROTEIN"/>
    <property type="match status" value="1"/>
</dbReference>
<gene>
    <name evidence="1" type="ORF">CK820_G0032007</name>
</gene>
<protein>
    <submittedName>
        <fullName evidence="1">TM2D3 isoform 1</fullName>
    </submittedName>
</protein>
<evidence type="ECO:0000313" key="2">
    <source>
        <dbReference type="Proteomes" id="UP000236370"/>
    </source>
</evidence>
<evidence type="ECO:0000313" key="1">
    <source>
        <dbReference type="EMBL" id="PNI43275.1"/>
    </source>
</evidence>
<dbReference type="Proteomes" id="UP000236370">
    <property type="component" value="Unassembled WGS sequence"/>
</dbReference>
<accession>A0A2J8L7L7</accession>
<proteinExistence type="predicted"/>
<dbReference type="EMBL" id="NBAG03000304">
    <property type="protein sequence ID" value="PNI43275.1"/>
    <property type="molecule type" value="Genomic_DNA"/>
</dbReference>
<dbReference type="AlphaFoldDB" id="A0A2J8L7L7"/>